<dbReference type="GO" id="GO:0005886">
    <property type="term" value="C:plasma membrane"/>
    <property type="evidence" value="ECO:0007669"/>
    <property type="project" value="UniProtKB-SubCell"/>
</dbReference>
<evidence type="ECO:0000256" key="6">
    <source>
        <dbReference type="ARBA" id="ARBA00022679"/>
    </source>
</evidence>
<dbReference type="AlphaFoldDB" id="A0A1Y2LA24"/>
<evidence type="ECO:0000256" key="7">
    <source>
        <dbReference type="ARBA" id="ARBA00022692"/>
    </source>
</evidence>
<keyword evidence="7 14" id="KW-0812">Transmembrane</keyword>
<evidence type="ECO:0000256" key="9">
    <source>
        <dbReference type="ARBA" id="ARBA00022989"/>
    </source>
</evidence>
<dbReference type="InterPro" id="IPR051085">
    <property type="entry name" value="MB_O-acyltransferase"/>
</dbReference>
<feature type="transmembrane region" description="Helical" evidence="14">
    <location>
        <begin position="390"/>
        <end position="415"/>
    </location>
</feature>
<evidence type="ECO:0000256" key="14">
    <source>
        <dbReference type="SAM" id="Phobius"/>
    </source>
</evidence>
<dbReference type="Proteomes" id="UP000193396">
    <property type="component" value="Unassembled WGS sequence"/>
</dbReference>
<evidence type="ECO:0000256" key="12">
    <source>
        <dbReference type="ARBA" id="ARBA00031030"/>
    </source>
</evidence>
<accession>A0A1Y2LA24</accession>
<reference evidence="15 16" key="1">
    <citation type="submission" date="2014-03" db="EMBL/GenBank/DDBJ databases">
        <title>The draft genome sequence of Thalassospira alkalitolerans JCM 18968.</title>
        <authorList>
            <person name="Lai Q."/>
            <person name="Shao Z."/>
        </authorList>
    </citation>
    <scope>NUCLEOTIDE SEQUENCE [LARGE SCALE GENOMIC DNA]</scope>
    <source>
        <strain evidence="15 16">JCM 18968</strain>
    </source>
</reference>
<feature type="transmembrane region" description="Helical" evidence="14">
    <location>
        <begin position="146"/>
        <end position="163"/>
    </location>
</feature>
<comment type="subcellular location">
    <subcellularLocation>
        <location evidence="1">Cell membrane</location>
        <topology evidence="1">Multi-pass membrane protein</topology>
    </subcellularLocation>
</comment>
<proteinExistence type="inferred from homology"/>
<comment type="similarity">
    <text evidence="3 13">Belongs to the membrane-bound acyltransferase family.</text>
</comment>
<dbReference type="PANTHER" id="PTHR13285">
    <property type="entry name" value="ACYLTRANSFERASE"/>
    <property type="match status" value="1"/>
</dbReference>
<evidence type="ECO:0000313" key="16">
    <source>
        <dbReference type="Proteomes" id="UP000193396"/>
    </source>
</evidence>
<dbReference type="RefSeq" id="WP_085619348.1">
    <property type="nucleotide sequence ID" value="NZ_JFKB01000008.1"/>
</dbReference>
<feature type="transmembrane region" description="Helical" evidence="14">
    <location>
        <begin position="321"/>
        <end position="339"/>
    </location>
</feature>
<dbReference type="PANTHER" id="PTHR13285:SF23">
    <property type="entry name" value="TEICHOIC ACID D-ALANYLTRANSFERASE"/>
    <property type="match status" value="1"/>
</dbReference>
<keyword evidence="10 13" id="KW-0472">Membrane</keyword>
<keyword evidence="5 13" id="KW-1003">Cell membrane</keyword>
<evidence type="ECO:0000256" key="8">
    <source>
        <dbReference type="ARBA" id="ARBA00022841"/>
    </source>
</evidence>
<dbReference type="EMBL" id="JFKB01000008">
    <property type="protein sequence ID" value="OSQ47371.1"/>
    <property type="molecule type" value="Genomic_DNA"/>
</dbReference>
<feature type="transmembrane region" description="Helical" evidence="14">
    <location>
        <begin position="51"/>
        <end position="68"/>
    </location>
</feature>
<evidence type="ECO:0000256" key="5">
    <source>
        <dbReference type="ARBA" id="ARBA00022475"/>
    </source>
</evidence>
<dbReference type="OrthoDB" id="139172at2"/>
<keyword evidence="11 13" id="KW-0012">Acyltransferase</keyword>
<feature type="transmembrane region" description="Helical" evidence="14">
    <location>
        <begin position="247"/>
        <end position="269"/>
    </location>
</feature>
<feature type="transmembrane region" description="Helical" evidence="14">
    <location>
        <begin position="6"/>
        <end position="23"/>
    </location>
</feature>
<keyword evidence="6 13" id="KW-0808">Transferase</keyword>
<evidence type="ECO:0000256" key="13">
    <source>
        <dbReference type="PIRNR" id="PIRNR016636"/>
    </source>
</evidence>
<dbReference type="Pfam" id="PF03062">
    <property type="entry name" value="MBOAT"/>
    <property type="match status" value="1"/>
</dbReference>
<dbReference type="PIRSF" id="PIRSF500217">
    <property type="entry name" value="AlgI"/>
    <property type="match status" value="1"/>
</dbReference>
<feature type="transmembrane region" description="Helical" evidence="14">
    <location>
        <begin position="113"/>
        <end position="134"/>
    </location>
</feature>
<dbReference type="GO" id="GO:0016746">
    <property type="term" value="F:acyltransferase activity"/>
    <property type="evidence" value="ECO:0007669"/>
    <property type="project" value="UniProtKB-KW"/>
</dbReference>
<gene>
    <name evidence="15" type="ORF">TALK_12480</name>
</gene>
<dbReference type="InterPro" id="IPR024194">
    <property type="entry name" value="Ac/AlaTfrase_AlgI/DltB"/>
</dbReference>
<dbReference type="GO" id="GO:0042121">
    <property type="term" value="P:alginic acid biosynthetic process"/>
    <property type="evidence" value="ECO:0007669"/>
    <property type="project" value="UniProtKB-KW"/>
</dbReference>
<evidence type="ECO:0000256" key="10">
    <source>
        <dbReference type="ARBA" id="ARBA00023136"/>
    </source>
</evidence>
<keyword evidence="9 14" id="KW-1133">Transmembrane helix</keyword>
<dbReference type="STRING" id="1293890.TALK_12480"/>
<evidence type="ECO:0000256" key="11">
    <source>
        <dbReference type="ARBA" id="ARBA00023315"/>
    </source>
</evidence>
<protein>
    <recommendedName>
        <fullName evidence="4">Probable alginate O-acetylase AlgI</fullName>
    </recommendedName>
    <alternativeName>
        <fullName evidence="12">Alginate biosynthesis protein AlgI</fullName>
    </alternativeName>
</protein>
<dbReference type="InterPro" id="IPR028362">
    <property type="entry name" value="AlgI"/>
</dbReference>
<feature type="transmembrane region" description="Helical" evidence="14">
    <location>
        <begin position="348"/>
        <end position="370"/>
    </location>
</feature>
<keyword evidence="8" id="KW-0016">Alginate biosynthesis</keyword>
<evidence type="ECO:0000256" key="4">
    <source>
        <dbReference type="ARBA" id="ARBA00016084"/>
    </source>
</evidence>
<feature type="transmembrane region" description="Helical" evidence="14">
    <location>
        <begin position="427"/>
        <end position="445"/>
    </location>
</feature>
<feature type="transmembrane region" description="Helical" evidence="14">
    <location>
        <begin position="213"/>
        <end position="235"/>
    </location>
</feature>
<comment type="pathway">
    <text evidence="2">Glycan biosynthesis; alginate biosynthesis.</text>
</comment>
<evidence type="ECO:0000313" key="15">
    <source>
        <dbReference type="EMBL" id="OSQ47371.1"/>
    </source>
</evidence>
<keyword evidence="16" id="KW-1185">Reference proteome</keyword>
<organism evidence="15 16">
    <name type="scientific">Thalassospira alkalitolerans</name>
    <dbReference type="NCBI Taxonomy" id="1293890"/>
    <lineage>
        <taxon>Bacteria</taxon>
        <taxon>Pseudomonadati</taxon>
        <taxon>Pseudomonadota</taxon>
        <taxon>Alphaproteobacteria</taxon>
        <taxon>Rhodospirillales</taxon>
        <taxon>Thalassospiraceae</taxon>
        <taxon>Thalassospira</taxon>
    </lineage>
</organism>
<sequence length="460" mass="51566">MLFNSQIFLLGFLPVVLTAYYLLARLRLVREWLLIFSSLFFYAYWDIRLLPLIIISMVTNWIFVYGFFQIAGRGLIPIAVTLNLLVIGIFKYADFFAGSLAWVIGTDHQAWNIILPLGISFFTFQQISYLVDVSRNKAPLYGFREYCLYVSFFPQLIAGPIVRHDEFIFQLERSPLREGLAERLSRGSTLLVIGLIKKVLIADSFAKLSDQMFSAANGGGLSTIDAWLGALAFSFQIYFDFSGYSDMAIGLALLFGLTLPVNFNIPYIATSIQDFWRRWHITLSHFLRDYLYIPLGGSWFGPTRQASALAVTMLLGGLWHGAAWTFVLWGGLHGLALIVQSLWHKRAFALPSIVGWFLTMLFLCVTWVLFRAENFAQATSMLESMLGTGPVVPGITNYAAAPWGLAIGAIVALVGPSSQRFCLECDFRKPVLGVVVGLAFVFLALKVGSDLAPEFIYFQF</sequence>
<dbReference type="InterPro" id="IPR004299">
    <property type="entry name" value="MBOAT_fam"/>
</dbReference>
<name>A0A1Y2LA24_9PROT</name>
<evidence type="ECO:0000256" key="1">
    <source>
        <dbReference type="ARBA" id="ARBA00004651"/>
    </source>
</evidence>
<comment type="caution">
    <text evidence="15">The sequence shown here is derived from an EMBL/GenBank/DDBJ whole genome shotgun (WGS) entry which is preliminary data.</text>
</comment>
<dbReference type="PIRSF" id="PIRSF016636">
    <property type="entry name" value="AlgI_DltB"/>
    <property type="match status" value="1"/>
</dbReference>
<evidence type="ECO:0000256" key="2">
    <source>
        <dbReference type="ARBA" id="ARBA00005182"/>
    </source>
</evidence>
<evidence type="ECO:0000256" key="3">
    <source>
        <dbReference type="ARBA" id="ARBA00010323"/>
    </source>
</evidence>